<dbReference type="GO" id="GO:0000271">
    <property type="term" value="P:polysaccharide biosynthetic process"/>
    <property type="evidence" value="ECO:0007669"/>
    <property type="project" value="InterPro"/>
</dbReference>
<evidence type="ECO:0000256" key="3">
    <source>
        <dbReference type="ARBA" id="ARBA00023027"/>
    </source>
</evidence>
<dbReference type="RefSeq" id="WP_009197072.1">
    <property type="nucleotide sequence ID" value="NZ_AODQ01000137.1"/>
</dbReference>
<gene>
    <name evidence="6" type="primary">algD</name>
    <name evidence="6" type="ORF">ADICEAN_03693</name>
</gene>
<name>M7NRR7_9BACT</name>
<dbReference type="InterPro" id="IPR008927">
    <property type="entry name" value="6-PGluconate_DH-like_C_sf"/>
</dbReference>
<sequence>MLFDDLQQKKAKICVIGLGYVGLPIALEFAKQFAVIGFDINEKRVALMRQGIDPSKELSPEEFEGTDIHFTASLEEIRDAQFYVMAVPTPIDEHKIPDLKPLLSACTTVGKVLKKGDYVVFESTVYPGCTEEDCVPVLEKLSGLKFNQDFKVGYSPERINPGDKEHTLTKIVKVVSGSDAESAEQIAKVYSAIITAGVHQASSIKVAEAAKIIENTQRDVNIALMNELSIIFNKMSINTFEVLEAAGTKWNFLPFKPGLVGGHCIGVDPYYLTHKSSELGYHSKVILSGRTINDGMGALIAKSVVQHIIGMDKSLKQSRVLVLGATFKENVSDIRNSKVADVVQELKSFMVNIDVADPHADSEELEHEYGFGLVEAPTGTYDAIILAVNHREYERQDSAFFKKLLNKGGLLYDVKGIMRRRADGLAYQSL</sequence>
<comment type="caution">
    <text evidence="6">The sequence shown here is derived from an EMBL/GenBank/DDBJ whole genome shotgun (WGS) entry which is preliminary data.</text>
</comment>
<dbReference type="OrthoDB" id="9803238at2"/>
<evidence type="ECO:0000313" key="6">
    <source>
        <dbReference type="EMBL" id="EMR01189.1"/>
    </source>
</evidence>
<dbReference type="PANTHER" id="PTHR43491">
    <property type="entry name" value="UDP-N-ACETYL-D-MANNOSAMINE DEHYDROGENASE"/>
    <property type="match status" value="1"/>
</dbReference>
<dbReference type="GO" id="GO:0051287">
    <property type="term" value="F:NAD binding"/>
    <property type="evidence" value="ECO:0007669"/>
    <property type="project" value="InterPro"/>
</dbReference>
<dbReference type="InterPro" id="IPR028359">
    <property type="entry name" value="UDP_ManNAc/GlcNAc_DH"/>
</dbReference>
<dbReference type="STRING" id="1279009.ADICEAN_03693"/>
<dbReference type="SUPFAM" id="SSF48179">
    <property type="entry name" value="6-phosphogluconate dehydrogenase C-terminal domain-like"/>
    <property type="match status" value="1"/>
</dbReference>
<evidence type="ECO:0000256" key="2">
    <source>
        <dbReference type="ARBA" id="ARBA00023002"/>
    </source>
</evidence>
<comment type="similarity">
    <text evidence="1 4">Belongs to the UDP-glucose/GDP-mannose dehydrogenase family.</text>
</comment>
<dbReference type="SUPFAM" id="SSF51735">
    <property type="entry name" value="NAD(P)-binding Rossmann-fold domains"/>
    <property type="match status" value="1"/>
</dbReference>
<dbReference type="Proteomes" id="UP000011910">
    <property type="component" value="Unassembled WGS sequence"/>
</dbReference>
<dbReference type="InterPro" id="IPR001732">
    <property type="entry name" value="UDP-Glc/GDP-Man_DH_N"/>
</dbReference>
<evidence type="ECO:0000256" key="1">
    <source>
        <dbReference type="ARBA" id="ARBA00006601"/>
    </source>
</evidence>
<dbReference type="InterPro" id="IPR014026">
    <property type="entry name" value="UDP-Glc/GDP-Man_DH_dimer"/>
</dbReference>
<dbReference type="SMART" id="SM00984">
    <property type="entry name" value="UDPG_MGDP_dh_C"/>
    <property type="match status" value="1"/>
</dbReference>
<dbReference type="NCBIfam" id="TIGR03026">
    <property type="entry name" value="NDP-sugDHase"/>
    <property type="match status" value="1"/>
</dbReference>
<dbReference type="eggNOG" id="COG0677">
    <property type="taxonomic scope" value="Bacteria"/>
</dbReference>
<dbReference type="PANTHER" id="PTHR43491:SF2">
    <property type="entry name" value="UDP-N-ACETYL-D-MANNOSAMINE DEHYDROGENASE"/>
    <property type="match status" value="1"/>
</dbReference>
<dbReference type="AlphaFoldDB" id="M7NRR7"/>
<evidence type="ECO:0000259" key="5">
    <source>
        <dbReference type="SMART" id="SM00984"/>
    </source>
</evidence>
<dbReference type="EC" id="1.1.1.132" evidence="6"/>
<feature type="domain" description="UDP-glucose/GDP-mannose dehydrogenase C-terminal" evidence="5">
    <location>
        <begin position="321"/>
        <end position="420"/>
    </location>
</feature>
<organism evidence="6 7">
    <name type="scientific">Cesiribacter andamanensis AMV16</name>
    <dbReference type="NCBI Taxonomy" id="1279009"/>
    <lineage>
        <taxon>Bacteria</taxon>
        <taxon>Pseudomonadati</taxon>
        <taxon>Bacteroidota</taxon>
        <taxon>Cytophagia</taxon>
        <taxon>Cytophagales</taxon>
        <taxon>Cesiribacteraceae</taxon>
        <taxon>Cesiribacter</taxon>
    </lineage>
</organism>
<dbReference type="Pfam" id="PF03720">
    <property type="entry name" value="UDPG_MGDP_dh_C"/>
    <property type="match status" value="1"/>
</dbReference>
<dbReference type="PIRSF" id="PIRSF000124">
    <property type="entry name" value="UDPglc_GDPman_dh"/>
    <property type="match status" value="1"/>
</dbReference>
<keyword evidence="2 6" id="KW-0560">Oxidoreductase</keyword>
<dbReference type="InterPro" id="IPR014027">
    <property type="entry name" value="UDP-Glc/GDP-Man_DH_C"/>
</dbReference>
<dbReference type="SUPFAM" id="SSF52413">
    <property type="entry name" value="UDP-glucose/GDP-mannose dehydrogenase C-terminal domain"/>
    <property type="match status" value="1"/>
</dbReference>
<dbReference type="InterPro" id="IPR017476">
    <property type="entry name" value="UDP-Glc/GDP-Man"/>
</dbReference>
<dbReference type="PATRIC" id="fig|1279009.4.peg.3739"/>
<keyword evidence="3" id="KW-0520">NAD</keyword>
<reference evidence="6 7" key="1">
    <citation type="journal article" date="2013" name="Genome Announc.">
        <title>Draft Genome Sequence of Cesiribacter andamanensis Strain AMV16T, Isolated from a Soil Sample from a Mud Volcano in the Andaman Islands, India.</title>
        <authorList>
            <person name="Shivaji S."/>
            <person name="Ara S."/>
            <person name="Begum Z."/>
            <person name="Srinivas T.N."/>
            <person name="Singh A."/>
            <person name="Kumar Pinnaka A."/>
        </authorList>
    </citation>
    <scope>NUCLEOTIDE SEQUENCE [LARGE SCALE GENOMIC DNA]</scope>
    <source>
        <strain evidence="6 7">AMV16</strain>
    </source>
</reference>
<protein>
    <submittedName>
        <fullName evidence="6">GDP-mannose 6-dehydrogenase</fullName>
        <ecNumber evidence="6">1.1.1.132</ecNumber>
    </submittedName>
</protein>
<dbReference type="GO" id="GO:0047919">
    <property type="term" value="F:GDP-mannose 6-dehydrogenase activity"/>
    <property type="evidence" value="ECO:0007669"/>
    <property type="project" value="UniProtKB-EC"/>
</dbReference>
<evidence type="ECO:0000256" key="4">
    <source>
        <dbReference type="PIRNR" id="PIRNR000124"/>
    </source>
</evidence>
<dbReference type="InterPro" id="IPR036220">
    <property type="entry name" value="UDP-Glc/GDP-Man_DH_C_sf"/>
</dbReference>
<dbReference type="Gene3D" id="3.40.50.720">
    <property type="entry name" value="NAD(P)-binding Rossmann-like Domain"/>
    <property type="match status" value="2"/>
</dbReference>
<dbReference type="EMBL" id="AODQ01000137">
    <property type="protein sequence ID" value="EMR01189.1"/>
    <property type="molecule type" value="Genomic_DNA"/>
</dbReference>
<dbReference type="GO" id="GO:0016628">
    <property type="term" value="F:oxidoreductase activity, acting on the CH-CH group of donors, NAD or NADP as acceptor"/>
    <property type="evidence" value="ECO:0007669"/>
    <property type="project" value="InterPro"/>
</dbReference>
<keyword evidence="7" id="KW-1185">Reference proteome</keyword>
<dbReference type="PIRSF" id="PIRSF500136">
    <property type="entry name" value="UDP_ManNAc_DH"/>
    <property type="match status" value="1"/>
</dbReference>
<dbReference type="Pfam" id="PF03721">
    <property type="entry name" value="UDPG_MGDP_dh_N"/>
    <property type="match status" value="1"/>
</dbReference>
<proteinExistence type="inferred from homology"/>
<dbReference type="Pfam" id="PF00984">
    <property type="entry name" value="UDPG_MGDP_dh"/>
    <property type="match status" value="1"/>
</dbReference>
<evidence type="ECO:0000313" key="7">
    <source>
        <dbReference type="Proteomes" id="UP000011910"/>
    </source>
</evidence>
<accession>M7NRR7</accession>
<dbReference type="InterPro" id="IPR036291">
    <property type="entry name" value="NAD(P)-bd_dom_sf"/>
</dbReference>